<comment type="subcellular location">
    <subcellularLocation>
        <location evidence="9">Plastid</location>
        <location evidence="9">Chloroplast</location>
    </subcellularLocation>
</comment>
<keyword evidence="7 9" id="KW-0149">Chlorophyll biosynthesis</keyword>
<evidence type="ECO:0000256" key="1">
    <source>
        <dbReference type="ARBA" id="ARBA00005173"/>
    </source>
</evidence>
<keyword evidence="4 9" id="KW-0436">Ligase</keyword>
<comment type="function">
    <text evidence="9">Involved in chlorophyll biosynthesis. Catalyzes the insertion of magnesium ion into protoporphyrin IX to yield Mg-protoporphyrin IX.</text>
</comment>
<dbReference type="InterPro" id="IPR041628">
    <property type="entry name" value="ChlI/MoxR_AAA_lid"/>
</dbReference>
<dbReference type="Pfam" id="PF13519">
    <property type="entry name" value="VWA_2"/>
    <property type="match status" value="1"/>
</dbReference>
<dbReference type="Gene3D" id="1.10.8.80">
    <property type="entry name" value="Magnesium chelatase subunit I, C-Terminal domain"/>
    <property type="match status" value="1"/>
</dbReference>
<dbReference type="OrthoDB" id="299997at2759"/>
<dbReference type="OMA" id="QPENERC"/>
<organism evidence="13">
    <name type="scientific">Micromonas pusilla (strain CCMP1545)</name>
    <name type="common">Picoplanktonic green alga</name>
    <dbReference type="NCBI Taxonomy" id="564608"/>
    <lineage>
        <taxon>Eukaryota</taxon>
        <taxon>Viridiplantae</taxon>
        <taxon>Chlorophyta</taxon>
        <taxon>Mamiellophyceae</taxon>
        <taxon>Mamiellales</taxon>
        <taxon>Mamiellaceae</taxon>
        <taxon>Micromonas</taxon>
    </lineage>
</organism>
<evidence type="ECO:0000256" key="9">
    <source>
        <dbReference type="RuleBase" id="RU362087"/>
    </source>
</evidence>
<dbReference type="GO" id="GO:0015995">
    <property type="term" value="P:chlorophyll biosynthetic process"/>
    <property type="evidence" value="ECO:0007669"/>
    <property type="project" value="UniProtKB-UniPathway"/>
</dbReference>
<dbReference type="Gene3D" id="3.40.50.300">
    <property type="entry name" value="P-loop containing nucleotide triphosphate hydrolases"/>
    <property type="match status" value="1"/>
</dbReference>
<feature type="domain" description="VWFA" evidence="11">
    <location>
        <begin position="427"/>
        <end position="589"/>
    </location>
</feature>
<dbReference type="RefSeq" id="XP_003058744.1">
    <property type="nucleotide sequence ID" value="XM_003058698.1"/>
</dbReference>
<feature type="compositionally biased region" description="Acidic residues" evidence="10">
    <location>
        <begin position="277"/>
        <end position="315"/>
    </location>
</feature>
<dbReference type="InterPro" id="IPR002035">
    <property type="entry name" value="VWF_A"/>
</dbReference>
<dbReference type="eggNOG" id="ENOG502QU3C">
    <property type="taxonomic scope" value="Eukaryota"/>
</dbReference>
<dbReference type="EC" id="6.6.1.1" evidence="9"/>
<dbReference type="SUPFAM" id="SSF53300">
    <property type="entry name" value="vWA-like"/>
    <property type="match status" value="1"/>
</dbReference>
<dbReference type="SMART" id="SM00327">
    <property type="entry name" value="VWA"/>
    <property type="match status" value="1"/>
</dbReference>
<keyword evidence="5 9" id="KW-0547">Nucleotide-binding</keyword>
<dbReference type="Gene3D" id="3.40.50.410">
    <property type="entry name" value="von Willebrand factor, type A domain"/>
    <property type="match status" value="1"/>
</dbReference>
<evidence type="ECO:0000313" key="13">
    <source>
        <dbReference type="Proteomes" id="UP000001876"/>
    </source>
</evidence>
<reference evidence="12 13" key="1">
    <citation type="journal article" date="2009" name="Science">
        <title>Green evolution and dynamic adaptations revealed by genomes of the marine picoeukaryotes Micromonas.</title>
        <authorList>
            <person name="Worden A.Z."/>
            <person name="Lee J.H."/>
            <person name="Mock T."/>
            <person name="Rouze P."/>
            <person name="Simmons M.P."/>
            <person name="Aerts A.L."/>
            <person name="Allen A.E."/>
            <person name="Cuvelier M.L."/>
            <person name="Derelle E."/>
            <person name="Everett M.V."/>
            <person name="Foulon E."/>
            <person name="Grimwood J."/>
            <person name="Gundlach H."/>
            <person name="Henrissat B."/>
            <person name="Napoli C."/>
            <person name="McDonald S.M."/>
            <person name="Parker M.S."/>
            <person name="Rombauts S."/>
            <person name="Salamov A."/>
            <person name="Von Dassow P."/>
            <person name="Badger J.H."/>
            <person name="Coutinho P.M."/>
            <person name="Demir E."/>
            <person name="Dubchak I."/>
            <person name="Gentemann C."/>
            <person name="Eikrem W."/>
            <person name="Gready J.E."/>
            <person name="John U."/>
            <person name="Lanier W."/>
            <person name="Lindquist E.A."/>
            <person name="Lucas S."/>
            <person name="Mayer K.F."/>
            <person name="Moreau H."/>
            <person name="Not F."/>
            <person name="Otillar R."/>
            <person name="Panaud O."/>
            <person name="Pangilinan J."/>
            <person name="Paulsen I."/>
            <person name="Piegu B."/>
            <person name="Poliakov A."/>
            <person name="Robbens S."/>
            <person name="Schmutz J."/>
            <person name="Toulza E."/>
            <person name="Wyss T."/>
            <person name="Zelensky A."/>
            <person name="Zhou K."/>
            <person name="Armbrust E.V."/>
            <person name="Bhattacharya D."/>
            <person name="Goodenough U.W."/>
            <person name="Van de Peer Y."/>
            <person name="Grigoriev I.V."/>
        </authorList>
    </citation>
    <scope>NUCLEOTIDE SEQUENCE [LARGE SCALE GENOMIC DNA]</scope>
    <source>
        <strain evidence="12 13">CCMP1545</strain>
    </source>
</reference>
<dbReference type="NCBIfam" id="TIGR02031">
    <property type="entry name" value="BchD-ChlD"/>
    <property type="match status" value="1"/>
</dbReference>
<dbReference type="InterPro" id="IPR000523">
    <property type="entry name" value="Mg_chelatse_chII-like_cat_dom"/>
</dbReference>
<feature type="region of interest" description="Disordered" evidence="10">
    <location>
        <begin position="251"/>
        <end position="317"/>
    </location>
</feature>
<evidence type="ECO:0000256" key="10">
    <source>
        <dbReference type="SAM" id="MobiDB-lite"/>
    </source>
</evidence>
<dbReference type="UniPathway" id="UPA00668"/>
<gene>
    <name evidence="12" type="ORF">MICPUCDRAFT_17386</name>
</gene>
<keyword evidence="6 9" id="KW-0067">ATP-binding</keyword>
<dbReference type="AlphaFoldDB" id="C1MSV1"/>
<accession>C1MSV1</accession>
<evidence type="ECO:0000256" key="7">
    <source>
        <dbReference type="ARBA" id="ARBA00023171"/>
    </source>
</evidence>
<comment type="subunit">
    <text evidence="9">The magnesium chelatase complex is a heterotrimer consisting of subunits CHLI, CHLD, AND CHLH.</text>
</comment>
<keyword evidence="9" id="KW-0934">Plastid</keyword>
<comment type="pathway">
    <text evidence="1 9">Porphyrin-containing compound metabolism; chlorophyll biosynthesis.</text>
</comment>
<dbReference type="GeneID" id="9684183"/>
<evidence type="ECO:0000256" key="5">
    <source>
        <dbReference type="ARBA" id="ARBA00022741"/>
    </source>
</evidence>
<protein>
    <recommendedName>
        <fullName evidence="9">Mg-protoporphyrin IX chelatase</fullName>
        <ecNumber evidence="9">6.6.1.1</ecNumber>
    </recommendedName>
</protein>
<comment type="catalytic activity">
    <reaction evidence="8 9">
        <text>protoporphyrin IX + Mg(2+) + ATP + H2O = Mg-protoporphyrin IX + ADP + phosphate + 3 H(+)</text>
        <dbReference type="Rhea" id="RHEA:13961"/>
        <dbReference type="ChEBI" id="CHEBI:15377"/>
        <dbReference type="ChEBI" id="CHEBI:15378"/>
        <dbReference type="ChEBI" id="CHEBI:18420"/>
        <dbReference type="ChEBI" id="CHEBI:30616"/>
        <dbReference type="ChEBI" id="CHEBI:43474"/>
        <dbReference type="ChEBI" id="CHEBI:57306"/>
        <dbReference type="ChEBI" id="CHEBI:60492"/>
        <dbReference type="ChEBI" id="CHEBI:456216"/>
        <dbReference type="EC" id="6.6.1.1"/>
    </reaction>
</comment>
<dbReference type="STRING" id="564608.C1MSV1"/>
<feature type="non-terminal residue" evidence="12">
    <location>
        <position position="1"/>
    </location>
</feature>
<evidence type="ECO:0000256" key="3">
    <source>
        <dbReference type="ARBA" id="ARBA00022531"/>
    </source>
</evidence>
<dbReference type="GO" id="GO:0005524">
    <property type="term" value="F:ATP binding"/>
    <property type="evidence" value="ECO:0007669"/>
    <property type="project" value="UniProtKB-UniRule"/>
</dbReference>
<dbReference type="KEGG" id="mpp:MICPUCDRAFT_17386"/>
<dbReference type="GO" id="GO:0016851">
    <property type="term" value="F:magnesium chelatase activity"/>
    <property type="evidence" value="ECO:0007669"/>
    <property type="project" value="UniProtKB-UniRule"/>
</dbReference>
<evidence type="ECO:0000256" key="2">
    <source>
        <dbReference type="ARBA" id="ARBA00005799"/>
    </source>
</evidence>
<dbReference type="GO" id="GO:0009507">
    <property type="term" value="C:chloroplast"/>
    <property type="evidence" value="ECO:0007669"/>
    <property type="project" value="UniProtKB-SubCell"/>
</dbReference>
<evidence type="ECO:0000259" key="11">
    <source>
        <dbReference type="PROSITE" id="PS50234"/>
    </source>
</evidence>
<evidence type="ECO:0000256" key="4">
    <source>
        <dbReference type="ARBA" id="ARBA00022598"/>
    </source>
</evidence>
<keyword evidence="9" id="KW-0150">Chloroplast</keyword>
<dbReference type="EMBL" id="GG663739">
    <property type="protein sequence ID" value="EEH57199.1"/>
    <property type="molecule type" value="Genomic_DNA"/>
</dbReference>
<dbReference type="Pfam" id="PF01078">
    <property type="entry name" value="Mg_chelatase"/>
    <property type="match status" value="1"/>
</dbReference>
<comment type="similarity">
    <text evidence="2 9">Belongs to the Mg-chelatase subunits D/I family.</text>
</comment>
<comment type="activity regulation">
    <text evidence="9">Redox regulation; active in reducing conditions, inactive in oxidizing conditions.</text>
</comment>
<keyword evidence="13" id="KW-1185">Reference proteome</keyword>
<keyword evidence="3 9" id="KW-0602">Photosynthesis</keyword>
<dbReference type="Pfam" id="PF17863">
    <property type="entry name" value="AAA_lid_2"/>
    <property type="match status" value="1"/>
</dbReference>
<evidence type="ECO:0000256" key="6">
    <source>
        <dbReference type="ARBA" id="ARBA00022840"/>
    </source>
</evidence>
<dbReference type="PANTHER" id="PTHR43473:SF2">
    <property type="entry name" value="MAGNESIUM-CHELATASE SUBUNIT CHLD, CHLOROPLASTIC"/>
    <property type="match status" value="1"/>
</dbReference>
<dbReference type="InterPro" id="IPR036465">
    <property type="entry name" value="vWFA_dom_sf"/>
</dbReference>
<proteinExistence type="inferred from homology"/>
<dbReference type="PROSITE" id="PS50234">
    <property type="entry name" value="VWFA"/>
    <property type="match status" value="1"/>
</dbReference>
<dbReference type="GO" id="GO:0015979">
    <property type="term" value="P:photosynthesis"/>
    <property type="evidence" value="ECO:0007669"/>
    <property type="project" value="UniProtKB-UniRule"/>
</dbReference>
<feature type="compositionally biased region" description="Pro residues" evidence="10">
    <location>
        <begin position="257"/>
        <end position="273"/>
    </location>
</feature>
<dbReference type="PANTHER" id="PTHR43473">
    <property type="entry name" value="MAGNESIUM-CHELATASE SUBUNIT CHLD, CHLOROPLASTIC"/>
    <property type="match status" value="1"/>
</dbReference>
<dbReference type="Proteomes" id="UP000001876">
    <property type="component" value="Unassembled WGS sequence"/>
</dbReference>
<dbReference type="InterPro" id="IPR027417">
    <property type="entry name" value="P-loop_NTPase"/>
</dbReference>
<dbReference type="SUPFAM" id="SSF52540">
    <property type="entry name" value="P-loop containing nucleoside triphosphate hydrolases"/>
    <property type="match status" value="1"/>
</dbReference>
<dbReference type="InterPro" id="IPR011776">
    <property type="entry name" value="Mg_chelatase_ATPase-dsu"/>
</dbReference>
<sequence>PDALSDDVAIRAAMTADPAWCRETRPAPFVTVPLAVEEGMLTGTIDVDASVKAARPVFLPGCLARAHRGVLYLDDLNLLEDSLANALSVAVGGDGVNRVERENMSVTHPCRPLTIATFNPEEGDVREHVLDRFAMIISADETFSVRQRVEGTIVASRWQARSFYAPAAEDEEDLRLSVALARATLPRVVISDAQIAYLVDRAIAGACQGHRPEIFAAKIARASAALRGSESVSSGDLNVAVALAIAPRATAPLDVSTPPPPPPTAPPPPPPSPKAGEEEEEKEGEEEEEEEETPPPPEEEEEEEREEEKQDEEIPPELVFAPDDAAAATLDPALAAMFTQSLQRKPGRAGRAKKNVVFSLERGRYVKPVFPRGGVIKRVAIDATLRAAAPRQLFRRRRLRLPPESKRVIVAKDDLRNKRMSRRAGSLTIFLVDASGSMAMNRMAAAKGAALRLISESYTKRDSVALVVARGDAAAVALPPSRSVVLARRRLAELPCGGGTPLAHGLVTAARVAINAEKTGRSGGGGGASRVRVVCLTDGGANVGLDRSQQPENERCDISEYVPSRAALREEAIDAAKRVGKAGVSLLVVDTESRFARPLEGRRGAGPGGEREESLTRTIARASGGRYYRLPMATTSGREGADALRGIASGGRAR</sequence>
<evidence type="ECO:0000313" key="12">
    <source>
        <dbReference type="EMBL" id="EEH57199.1"/>
    </source>
</evidence>
<name>C1MSV1_MICPC</name>
<evidence type="ECO:0000256" key="8">
    <source>
        <dbReference type="ARBA" id="ARBA00048693"/>
    </source>
</evidence>